<accession>A0A6J6DQ60</accession>
<dbReference type="InterPro" id="IPR035093">
    <property type="entry name" value="RelE/ParE_toxin_dom_sf"/>
</dbReference>
<dbReference type="Pfam" id="PF05016">
    <property type="entry name" value="ParE_toxin"/>
    <property type="match status" value="1"/>
</dbReference>
<proteinExistence type="predicted"/>
<dbReference type="PANTHER" id="PTHR35601">
    <property type="entry name" value="TOXIN RELE"/>
    <property type="match status" value="1"/>
</dbReference>
<sequence length="96" mass="11105">MPFKLEFLDLAFDEWCKLDSAVATRLRKKLDRRLEQPRIESQRLHGTLADCFKIRDDKSGSRVVYVIEDDEHVVLVVSVGKRADGAAYRIAEARRD</sequence>
<dbReference type="InterPro" id="IPR007712">
    <property type="entry name" value="RelE/ParE_toxin"/>
</dbReference>
<dbReference type="SUPFAM" id="SSF143011">
    <property type="entry name" value="RelE-like"/>
    <property type="match status" value="1"/>
</dbReference>
<organism evidence="2">
    <name type="scientific">freshwater metagenome</name>
    <dbReference type="NCBI Taxonomy" id="449393"/>
    <lineage>
        <taxon>unclassified sequences</taxon>
        <taxon>metagenomes</taxon>
        <taxon>ecological metagenomes</taxon>
    </lineage>
</organism>
<reference evidence="2" key="1">
    <citation type="submission" date="2020-05" db="EMBL/GenBank/DDBJ databases">
        <authorList>
            <person name="Chiriac C."/>
            <person name="Salcher M."/>
            <person name="Ghai R."/>
            <person name="Kavagutti S V."/>
        </authorList>
    </citation>
    <scope>NUCLEOTIDE SEQUENCE</scope>
</reference>
<keyword evidence="1" id="KW-1277">Toxin-antitoxin system</keyword>
<protein>
    <submittedName>
        <fullName evidence="2">Unannotated protein</fullName>
    </submittedName>
</protein>
<gene>
    <name evidence="2" type="ORF">UFOPK1591_01057</name>
</gene>
<dbReference type="EMBL" id="CAEZTD010000084">
    <property type="protein sequence ID" value="CAB4566370.1"/>
    <property type="molecule type" value="Genomic_DNA"/>
</dbReference>
<evidence type="ECO:0000313" key="2">
    <source>
        <dbReference type="EMBL" id="CAB4566370.1"/>
    </source>
</evidence>
<dbReference type="Gene3D" id="3.30.2310.20">
    <property type="entry name" value="RelE-like"/>
    <property type="match status" value="1"/>
</dbReference>
<evidence type="ECO:0000256" key="1">
    <source>
        <dbReference type="ARBA" id="ARBA00022649"/>
    </source>
</evidence>
<dbReference type="AlphaFoldDB" id="A0A6J6DQ60"/>
<name>A0A6J6DQ60_9ZZZZ</name>
<dbReference type="PANTHER" id="PTHR35601:SF1">
    <property type="entry name" value="TOXIN RELE"/>
    <property type="match status" value="1"/>
</dbReference>